<name>A0AAN7R1U6_TRANT</name>
<sequence length="152" mass="16459">MPILGITSFASVGRIHDRSITGCLASGESGYDAVSVAQLSSESPVGQFLARILQIHGHLLLSAADQQLENLQTERDLEKEKTSSSEDLLYKRTGEVKEKESCNTLKEIIYCIILQKFLDCNISMIPKITTSDPAGRVDLAQPGIKTGGCAFS</sequence>
<accession>A0AAN7R1U6</accession>
<evidence type="ECO:0000313" key="1">
    <source>
        <dbReference type="EMBL" id="KAK4789184.1"/>
    </source>
</evidence>
<dbReference type="AlphaFoldDB" id="A0AAN7R1U6"/>
<protein>
    <submittedName>
        <fullName evidence="1">Uncharacterized protein</fullName>
    </submittedName>
</protein>
<proteinExistence type="predicted"/>
<reference evidence="1 2" key="1">
    <citation type="journal article" date="2023" name="Hortic Res">
        <title>Pangenome of water caltrop reveals structural variations and asymmetric subgenome divergence after allopolyploidization.</title>
        <authorList>
            <person name="Zhang X."/>
            <person name="Chen Y."/>
            <person name="Wang L."/>
            <person name="Yuan Y."/>
            <person name="Fang M."/>
            <person name="Shi L."/>
            <person name="Lu R."/>
            <person name="Comes H.P."/>
            <person name="Ma Y."/>
            <person name="Chen Y."/>
            <person name="Huang G."/>
            <person name="Zhou Y."/>
            <person name="Zheng Z."/>
            <person name="Qiu Y."/>
        </authorList>
    </citation>
    <scope>NUCLEOTIDE SEQUENCE [LARGE SCALE GENOMIC DNA]</scope>
    <source>
        <strain evidence="1">F231</strain>
    </source>
</reference>
<dbReference type="InterPro" id="IPR038925">
    <property type="entry name" value="At3g17800-like"/>
</dbReference>
<comment type="caution">
    <text evidence="1">The sequence shown here is derived from an EMBL/GenBank/DDBJ whole genome shotgun (WGS) entry which is preliminary data.</text>
</comment>
<dbReference type="PANTHER" id="PTHR31808">
    <property type="entry name" value="EXPRESSED PROTEIN"/>
    <property type="match status" value="1"/>
</dbReference>
<keyword evidence="2" id="KW-1185">Reference proteome</keyword>
<gene>
    <name evidence="1" type="ORF">SAY86_020503</name>
</gene>
<evidence type="ECO:0000313" key="2">
    <source>
        <dbReference type="Proteomes" id="UP001346149"/>
    </source>
</evidence>
<dbReference type="EMBL" id="JAXQNO010000011">
    <property type="protein sequence ID" value="KAK4789184.1"/>
    <property type="molecule type" value="Genomic_DNA"/>
</dbReference>
<dbReference type="PANTHER" id="PTHR31808:SF2">
    <property type="entry name" value="OS04G0596300 PROTEIN"/>
    <property type="match status" value="1"/>
</dbReference>
<organism evidence="1 2">
    <name type="scientific">Trapa natans</name>
    <name type="common">Water chestnut</name>
    <dbReference type="NCBI Taxonomy" id="22666"/>
    <lineage>
        <taxon>Eukaryota</taxon>
        <taxon>Viridiplantae</taxon>
        <taxon>Streptophyta</taxon>
        <taxon>Embryophyta</taxon>
        <taxon>Tracheophyta</taxon>
        <taxon>Spermatophyta</taxon>
        <taxon>Magnoliopsida</taxon>
        <taxon>eudicotyledons</taxon>
        <taxon>Gunneridae</taxon>
        <taxon>Pentapetalae</taxon>
        <taxon>rosids</taxon>
        <taxon>malvids</taxon>
        <taxon>Myrtales</taxon>
        <taxon>Lythraceae</taxon>
        <taxon>Trapa</taxon>
    </lineage>
</organism>
<dbReference type="Proteomes" id="UP001346149">
    <property type="component" value="Unassembled WGS sequence"/>
</dbReference>